<accession>A0A2D0ADR6</accession>
<keyword evidence="4 7" id="KW-0732">Signal</keyword>
<feature type="domain" description="Pili assembly chaperone N-terminal" evidence="8">
    <location>
        <begin position="30"/>
        <end position="152"/>
    </location>
</feature>
<dbReference type="Proteomes" id="UP000198145">
    <property type="component" value="Unassembled WGS sequence"/>
</dbReference>
<protein>
    <submittedName>
        <fullName evidence="10">Fimbrial chaperone protein</fullName>
    </submittedName>
</protein>
<keyword evidence="3" id="KW-1029">Fimbrium biogenesis</keyword>
<dbReference type="InterPro" id="IPR050643">
    <property type="entry name" value="Periplasmic_pilus_chap"/>
</dbReference>
<dbReference type="PANTHER" id="PTHR30251:SF2">
    <property type="entry name" value="FIMBRIAL CHAPERONE YADV-RELATED"/>
    <property type="match status" value="1"/>
</dbReference>
<organism evidence="10 11">
    <name type="scientific">Pseudomonas nitroreducens</name>
    <dbReference type="NCBI Taxonomy" id="46680"/>
    <lineage>
        <taxon>Bacteria</taxon>
        <taxon>Pseudomonadati</taxon>
        <taxon>Pseudomonadota</taxon>
        <taxon>Gammaproteobacteria</taxon>
        <taxon>Pseudomonadales</taxon>
        <taxon>Pseudomonadaceae</taxon>
        <taxon>Pseudomonas</taxon>
    </lineage>
</organism>
<evidence type="ECO:0000256" key="6">
    <source>
        <dbReference type="ARBA" id="ARBA00023186"/>
    </source>
</evidence>
<dbReference type="AlphaFoldDB" id="A0A2D0ADR6"/>
<comment type="subcellular location">
    <subcellularLocation>
        <location evidence="1">Periplasm</location>
    </subcellularLocation>
</comment>
<dbReference type="InterPro" id="IPR016147">
    <property type="entry name" value="Pili_assmbl_chaperone_N"/>
</dbReference>
<dbReference type="GO" id="GO:0071555">
    <property type="term" value="P:cell wall organization"/>
    <property type="evidence" value="ECO:0007669"/>
    <property type="project" value="InterPro"/>
</dbReference>
<proteinExistence type="inferred from homology"/>
<evidence type="ECO:0000256" key="1">
    <source>
        <dbReference type="ARBA" id="ARBA00004418"/>
    </source>
</evidence>
<evidence type="ECO:0000313" key="10">
    <source>
        <dbReference type="EMBL" id="OWP50207.1"/>
    </source>
</evidence>
<dbReference type="Pfam" id="PF00345">
    <property type="entry name" value="PapD_N"/>
    <property type="match status" value="1"/>
</dbReference>
<dbReference type="GO" id="GO:0030288">
    <property type="term" value="C:outer membrane-bounded periplasmic space"/>
    <property type="evidence" value="ECO:0007669"/>
    <property type="project" value="InterPro"/>
</dbReference>
<feature type="chain" id="PRO_5013220323" evidence="7">
    <location>
        <begin position="30"/>
        <end position="250"/>
    </location>
</feature>
<dbReference type="STRING" id="46680.GCA_000807755_02773"/>
<dbReference type="InterPro" id="IPR036316">
    <property type="entry name" value="Pili_assmbl_chap_C_dom_sf"/>
</dbReference>
<evidence type="ECO:0000313" key="11">
    <source>
        <dbReference type="Proteomes" id="UP000198145"/>
    </source>
</evidence>
<dbReference type="eggNOG" id="COG3121">
    <property type="taxonomic scope" value="Bacteria"/>
</dbReference>
<reference evidence="10 11" key="1">
    <citation type="submission" date="2017-06" db="EMBL/GenBank/DDBJ databases">
        <title>Draft genome of Pseudomonas nitroreducens DF05.</title>
        <authorList>
            <person name="Iyer R."/>
        </authorList>
    </citation>
    <scope>NUCLEOTIDE SEQUENCE [LARGE SCALE GENOMIC DNA]</scope>
    <source>
        <strain evidence="10 11">DF05</strain>
    </source>
</reference>
<dbReference type="InterPro" id="IPR001829">
    <property type="entry name" value="Pili_assmbl_chaperone_bac"/>
</dbReference>
<dbReference type="SUPFAM" id="SSF49584">
    <property type="entry name" value="Periplasmic chaperone C-domain"/>
    <property type="match status" value="1"/>
</dbReference>
<feature type="signal peptide" evidence="7">
    <location>
        <begin position="1"/>
        <end position="29"/>
    </location>
</feature>
<comment type="caution">
    <text evidence="10">The sequence shown here is derived from an EMBL/GenBank/DDBJ whole genome shotgun (WGS) entry which is preliminary data.</text>
</comment>
<evidence type="ECO:0000256" key="2">
    <source>
        <dbReference type="ARBA" id="ARBA00007399"/>
    </source>
</evidence>
<dbReference type="FunFam" id="2.60.40.10:FF:000458">
    <property type="entry name" value="Molecular chaperone FimC"/>
    <property type="match status" value="1"/>
</dbReference>
<dbReference type="Gene3D" id="2.60.40.10">
    <property type="entry name" value="Immunoglobulins"/>
    <property type="match status" value="2"/>
</dbReference>
<dbReference type="PANTHER" id="PTHR30251">
    <property type="entry name" value="PILUS ASSEMBLY CHAPERONE"/>
    <property type="match status" value="1"/>
</dbReference>
<keyword evidence="5" id="KW-0574">Periplasm</keyword>
<dbReference type="InterPro" id="IPR013783">
    <property type="entry name" value="Ig-like_fold"/>
</dbReference>
<dbReference type="EMBL" id="NJBA01000004">
    <property type="protein sequence ID" value="OWP50207.1"/>
    <property type="molecule type" value="Genomic_DNA"/>
</dbReference>
<evidence type="ECO:0000256" key="7">
    <source>
        <dbReference type="SAM" id="SignalP"/>
    </source>
</evidence>
<evidence type="ECO:0000259" key="8">
    <source>
        <dbReference type="Pfam" id="PF00345"/>
    </source>
</evidence>
<evidence type="ECO:0000256" key="3">
    <source>
        <dbReference type="ARBA" id="ARBA00022558"/>
    </source>
</evidence>
<feature type="domain" description="Pili assembly chaperone C-terminal" evidence="9">
    <location>
        <begin position="178"/>
        <end position="242"/>
    </location>
</feature>
<evidence type="ECO:0000256" key="5">
    <source>
        <dbReference type="ARBA" id="ARBA00022764"/>
    </source>
</evidence>
<dbReference type="InterPro" id="IPR016148">
    <property type="entry name" value="Pili_assmbl_chaperone_C"/>
</dbReference>
<evidence type="ECO:0000259" key="9">
    <source>
        <dbReference type="Pfam" id="PF02753"/>
    </source>
</evidence>
<name>A0A2D0ADR6_PSENT</name>
<dbReference type="PRINTS" id="PR00969">
    <property type="entry name" value="CHAPERONPILI"/>
</dbReference>
<dbReference type="InterPro" id="IPR008962">
    <property type="entry name" value="PapD-like_sf"/>
</dbReference>
<comment type="similarity">
    <text evidence="2">Belongs to the periplasmic pilus chaperone family.</text>
</comment>
<sequence>MNALPLRPLSAATLALALLAAFTATLTQASVVITGTRVIYPGDAREKTVQLTNKDGFPNVIQAWIDIDDPASTPDTAKAPFVVNPSVSRMAPGSGQTLRILYTGSGLPKDRESLFHLNVLQIPPRNAAKADQNQMLLMLRNRLKLFYRPAGIAGSPDQLTEKLRFSLVQSGSNWNVKVENPTGYYASFGSATLSVGERQWKLQPGMIAPMGQAQWKPQKPSALPAGTPRLSALLINDYGARVELRHDLPR</sequence>
<keyword evidence="6" id="KW-0143">Chaperone</keyword>
<dbReference type="SUPFAM" id="SSF49354">
    <property type="entry name" value="PapD-like"/>
    <property type="match status" value="1"/>
</dbReference>
<dbReference type="RefSeq" id="WP_088417638.1">
    <property type="nucleotide sequence ID" value="NZ_NJBA01000004.1"/>
</dbReference>
<evidence type="ECO:0000256" key="4">
    <source>
        <dbReference type="ARBA" id="ARBA00022729"/>
    </source>
</evidence>
<gene>
    <name evidence="10" type="ORF">CEG18_11655</name>
</gene>
<dbReference type="Pfam" id="PF02753">
    <property type="entry name" value="PapD_C"/>
    <property type="match status" value="1"/>
</dbReference>